<accession>A0A9N9JZN2</accession>
<dbReference type="AlphaFoldDB" id="A0A9N9JZN2"/>
<dbReference type="Proteomes" id="UP000789396">
    <property type="component" value="Unassembled WGS sequence"/>
</dbReference>
<name>A0A9N9JZN2_9GLOM</name>
<keyword evidence="2" id="KW-1185">Reference proteome</keyword>
<evidence type="ECO:0000313" key="1">
    <source>
        <dbReference type="EMBL" id="CAG8805088.1"/>
    </source>
</evidence>
<dbReference type="EMBL" id="CAJVPZ010077035">
    <property type="protein sequence ID" value="CAG8805088.1"/>
    <property type="molecule type" value="Genomic_DNA"/>
</dbReference>
<dbReference type="OrthoDB" id="2442791at2759"/>
<comment type="caution">
    <text evidence="1">The sequence shown here is derived from an EMBL/GenBank/DDBJ whole genome shotgun (WGS) entry which is preliminary data.</text>
</comment>
<organism evidence="1 2">
    <name type="scientific">Racocetra fulgida</name>
    <dbReference type="NCBI Taxonomy" id="60492"/>
    <lineage>
        <taxon>Eukaryota</taxon>
        <taxon>Fungi</taxon>
        <taxon>Fungi incertae sedis</taxon>
        <taxon>Mucoromycota</taxon>
        <taxon>Glomeromycotina</taxon>
        <taxon>Glomeromycetes</taxon>
        <taxon>Diversisporales</taxon>
        <taxon>Gigasporaceae</taxon>
        <taxon>Racocetra</taxon>
    </lineage>
</organism>
<feature type="non-terminal residue" evidence="1">
    <location>
        <position position="130"/>
    </location>
</feature>
<feature type="non-terminal residue" evidence="1">
    <location>
        <position position="1"/>
    </location>
</feature>
<protein>
    <submittedName>
        <fullName evidence="1">8116_t:CDS:1</fullName>
    </submittedName>
</protein>
<proteinExistence type="predicted"/>
<gene>
    <name evidence="1" type="ORF">RFULGI_LOCUS18137</name>
</gene>
<reference evidence="1" key="1">
    <citation type="submission" date="2021-06" db="EMBL/GenBank/DDBJ databases">
        <authorList>
            <person name="Kallberg Y."/>
            <person name="Tangrot J."/>
            <person name="Rosling A."/>
        </authorList>
    </citation>
    <scope>NUCLEOTIDE SEQUENCE</scope>
    <source>
        <strain evidence="1">IN212</strain>
    </source>
</reference>
<evidence type="ECO:0000313" key="2">
    <source>
        <dbReference type="Proteomes" id="UP000789396"/>
    </source>
</evidence>
<sequence>VNKLEIQSNLIQKINNLKLELLNKEKTLIAYKYNQKFTIYKYLIRLNKNNTNQAAREYWLENNCLPKSQQGKHKKIKSLNNNEDFIKKYHEWILSQNGITCSLKSKKFVKDECLKNLDKKNYLYTNNIPM</sequence>